<feature type="region of interest" description="Disordered" evidence="2">
    <location>
        <begin position="291"/>
        <end position="325"/>
    </location>
</feature>
<evidence type="ECO:0000256" key="2">
    <source>
        <dbReference type="SAM" id="MobiDB-lite"/>
    </source>
</evidence>
<name>A0A927KZ45_9ACTN</name>
<comment type="caution">
    <text evidence="3">The sequence shown here is derived from an EMBL/GenBank/DDBJ whole genome shotgun (WGS) entry which is preliminary data.</text>
</comment>
<dbReference type="InterPro" id="IPR036086">
    <property type="entry name" value="ParB/Sulfiredoxin_sf"/>
</dbReference>
<dbReference type="EMBL" id="JACYXT010000001">
    <property type="protein sequence ID" value="MBD9721926.1"/>
    <property type="molecule type" value="Genomic_DNA"/>
</dbReference>
<evidence type="ECO:0000256" key="1">
    <source>
        <dbReference type="SAM" id="Coils"/>
    </source>
</evidence>
<evidence type="ECO:0000313" key="4">
    <source>
        <dbReference type="Proteomes" id="UP000661025"/>
    </source>
</evidence>
<dbReference type="Gene3D" id="3.90.1530.10">
    <property type="entry name" value="Conserved hypothetical protein from pyrococcus furiosus pfu- 392566-001, ParB domain"/>
    <property type="match status" value="1"/>
</dbReference>
<reference evidence="3" key="1">
    <citation type="submission" date="2020-09" db="EMBL/GenBank/DDBJ databases">
        <title>Streptomyces canutascabiei sp. nov., which causes potato common scab and is distributed across the world.</title>
        <authorList>
            <person name="Nguyen H.P."/>
            <person name="Weisberg A.J."/>
            <person name="Chang J.H."/>
            <person name="Clarke C.R."/>
        </authorList>
    </citation>
    <scope>NUCLEOTIDE SEQUENCE</scope>
    <source>
        <strain evidence="3">ID-01-6.2a</strain>
    </source>
</reference>
<sequence length="361" mass="39724">MTDTTETADEIRRLTAELEEMTRRRDQARAEAFQYRTALQGVARRAASAVVPAADRAALRDRIVEERLASVLRWVTSDVVTAQTEFGSGYRAAQRDIRDLIRGRFDADAANELRRVAAETPPAETHAAAVASCPGYETSPNPCRCPCYGCKHHCAAHNPDAVEVAEPESGCAHCGGPHDWDDCEAYTALVAAETPAAAETHVELQVWPLQRVLTEVRCGSEDWPWEEEWADLARRHAETGYLDRLAEQIRENGITMPVLIGSDGRLWDGHHRLCVAVRLGIGYVPVEIVPPRSDQPGPAVEAQPGKDTETREADPDCEHCDGSGLDPDAYFVNHDTGTWTHTPCSECLPEDDDAPQQPKEA</sequence>
<feature type="coiled-coil region" evidence="1">
    <location>
        <begin position="4"/>
        <end position="38"/>
    </location>
</feature>
<dbReference type="RefSeq" id="WP_192358946.1">
    <property type="nucleotide sequence ID" value="NZ_CP119182.1"/>
</dbReference>
<gene>
    <name evidence="3" type="ORF">IHE70_01435</name>
</gene>
<organism evidence="3 4">
    <name type="scientific">Streptomyces caniscabiei</name>
    <dbReference type="NCBI Taxonomy" id="2746961"/>
    <lineage>
        <taxon>Bacteria</taxon>
        <taxon>Bacillati</taxon>
        <taxon>Actinomycetota</taxon>
        <taxon>Actinomycetes</taxon>
        <taxon>Kitasatosporales</taxon>
        <taxon>Streptomycetaceae</taxon>
        <taxon>Streptomyces</taxon>
    </lineage>
</organism>
<feature type="region of interest" description="Disordered" evidence="2">
    <location>
        <begin position="341"/>
        <end position="361"/>
    </location>
</feature>
<dbReference type="GeneID" id="79929262"/>
<accession>A0A927KZ45</accession>
<dbReference type="Proteomes" id="UP000661025">
    <property type="component" value="Unassembled WGS sequence"/>
</dbReference>
<protein>
    <submittedName>
        <fullName evidence="3">ParB N-terminal domain-containing protein</fullName>
    </submittedName>
</protein>
<evidence type="ECO:0000313" key="3">
    <source>
        <dbReference type="EMBL" id="MBD9721926.1"/>
    </source>
</evidence>
<keyword evidence="1" id="KW-0175">Coiled coil</keyword>
<proteinExistence type="predicted"/>
<feature type="compositionally biased region" description="Basic and acidic residues" evidence="2">
    <location>
        <begin position="304"/>
        <end position="321"/>
    </location>
</feature>
<dbReference type="SUPFAM" id="SSF110849">
    <property type="entry name" value="ParB/Sulfiredoxin"/>
    <property type="match status" value="1"/>
</dbReference>
<dbReference type="AlphaFoldDB" id="A0A927KZ45"/>